<reference evidence="2" key="1">
    <citation type="journal article" date="2019" name="Int. J. Syst. Evol. Microbiol.">
        <title>The Global Catalogue of Microorganisms (GCM) 10K type strain sequencing project: providing services to taxonomists for standard genome sequencing and annotation.</title>
        <authorList>
            <consortium name="The Broad Institute Genomics Platform"/>
            <consortium name="The Broad Institute Genome Sequencing Center for Infectious Disease"/>
            <person name="Wu L."/>
            <person name="Ma J."/>
        </authorList>
    </citation>
    <scope>NUCLEOTIDE SEQUENCE [LARGE SCALE GENOMIC DNA]</scope>
    <source>
        <strain evidence="2">JCM 19212</strain>
    </source>
</reference>
<evidence type="ECO:0000313" key="2">
    <source>
        <dbReference type="Proteomes" id="UP001501083"/>
    </source>
</evidence>
<dbReference type="Proteomes" id="UP001501083">
    <property type="component" value="Unassembled WGS sequence"/>
</dbReference>
<comment type="caution">
    <text evidence="1">The sequence shown here is derived from an EMBL/GenBank/DDBJ whole genome shotgun (WGS) entry which is preliminary data.</text>
</comment>
<gene>
    <name evidence="1" type="ORF">GCM10025759_19960</name>
</gene>
<keyword evidence="2" id="KW-1185">Reference proteome</keyword>
<name>A0ABP9LGQ0_9GAMM</name>
<sequence>MPACAVPIRHSVQASATMRGFAMVFMVPLLRMRDCVRPIVAAMTHRFPSDNSGAAIDARAIKRVRIRTVAIRCAAA</sequence>
<dbReference type="EMBL" id="BAABKY010000002">
    <property type="protein sequence ID" value="GAA5075901.1"/>
    <property type="molecule type" value="Genomic_DNA"/>
</dbReference>
<evidence type="ECO:0000313" key="1">
    <source>
        <dbReference type="EMBL" id="GAA5075901.1"/>
    </source>
</evidence>
<protein>
    <submittedName>
        <fullName evidence="1">Uncharacterized protein</fullName>
    </submittedName>
</protein>
<accession>A0ABP9LGQ0</accession>
<proteinExistence type="predicted"/>
<organism evidence="1 2">
    <name type="scientific">Lysobacter panacisoli</name>
    <dbReference type="NCBI Taxonomy" id="1255263"/>
    <lineage>
        <taxon>Bacteria</taxon>
        <taxon>Pseudomonadati</taxon>
        <taxon>Pseudomonadota</taxon>
        <taxon>Gammaproteobacteria</taxon>
        <taxon>Lysobacterales</taxon>
        <taxon>Lysobacteraceae</taxon>
        <taxon>Lysobacter</taxon>
    </lineage>
</organism>